<dbReference type="InterPro" id="IPR035971">
    <property type="entry name" value="CBD_sf"/>
</dbReference>
<dbReference type="Proteomes" id="UP000094565">
    <property type="component" value="Chromosome 4"/>
</dbReference>
<dbReference type="Gene3D" id="2.40.40.10">
    <property type="entry name" value="RlpA-like domain"/>
    <property type="match status" value="1"/>
</dbReference>
<keyword evidence="7" id="KW-0119">Carbohydrate metabolism</keyword>
<dbReference type="PANTHER" id="PTHR39730:SF1">
    <property type="entry name" value="ENDOGLUCANASE 1"/>
    <property type="match status" value="1"/>
</dbReference>
<dbReference type="GO" id="GO:0030245">
    <property type="term" value="P:cellulose catabolic process"/>
    <property type="evidence" value="ECO:0007669"/>
    <property type="project" value="UniProtKB-KW"/>
</dbReference>
<evidence type="ECO:0000256" key="3">
    <source>
        <dbReference type="ARBA" id="ARBA00012601"/>
    </source>
</evidence>
<evidence type="ECO:0000256" key="7">
    <source>
        <dbReference type="ARBA" id="ARBA00023277"/>
    </source>
</evidence>
<evidence type="ECO:0000256" key="11">
    <source>
        <dbReference type="SAM" id="MobiDB-lite"/>
    </source>
</evidence>
<feature type="domain" description="CBM1" evidence="13">
    <location>
        <begin position="235"/>
        <end position="270"/>
    </location>
</feature>
<evidence type="ECO:0000256" key="12">
    <source>
        <dbReference type="SAM" id="SignalP"/>
    </source>
</evidence>
<keyword evidence="9" id="KW-0624">Polysaccharide degradation</keyword>
<keyword evidence="15" id="KW-1185">Reference proteome</keyword>
<dbReference type="InterPro" id="IPR052288">
    <property type="entry name" value="GH45_Enzymes"/>
</dbReference>
<dbReference type="Pfam" id="PF00734">
    <property type="entry name" value="CBM_1"/>
    <property type="match status" value="6"/>
</dbReference>
<dbReference type="SUPFAM" id="SSF50685">
    <property type="entry name" value="Barwin-like endoglucanases"/>
    <property type="match status" value="1"/>
</dbReference>
<evidence type="ECO:0000256" key="2">
    <source>
        <dbReference type="ARBA" id="ARBA00007793"/>
    </source>
</evidence>
<feature type="domain" description="CBM1" evidence="13">
    <location>
        <begin position="155"/>
        <end position="191"/>
    </location>
</feature>
<reference evidence="14 15" key="1">
    <citation type="submission" date="2016-02" db="EMBL/GenBank/DDBJ databases">
        <title>Comparative genomic and transcriptomic foundation for Pichia pastoris.</title>
        <authorList>
            <person name="Love K.R."/>
            <person name="Shah K.A."/>
            <person name="Whittaker C.A."/>
            <person name="Wu J."/>
            <person name="Bartlett M.C."/>
            <person name="Ma D."/>
            <person name="Leeson R.L."/>
            <person name="Priest M."/>
            <person name="Young S.K."/>
            <person name="Love J.C."/>
        </authorList>
    </citation>
    <scope>NUCLEOTIDE SEQUENCE [LARGE SCALE GENOMIC DNA]</scope>
    <source>
        <strain evidence="14 15">ATCC 28485</strain>
    </source>
</reference>
<dbReference type="SMR" id="A0A1B2JIU6"/>
<dbReference type="SMART" id="SM00236">
    <property type="entry name" value="fCBD"/>
    <property type="match status" value="6"/>
</dbReference>
<dbReference type="InterPro" id="IPR036908">
    <property type="entry name" value="RlpA-like_sf"/>
</dbReference>
<dbReference type="Pfam" id="PF02015">
    <property type="entry name" value="Glyco_hydro_45"/>
    <property type="match status" value="1"/>
</dbReference>
<keyword evidence="8" id="KW-0326">Glycosidase</keyword>
<organism evidence="14 15">
    <name type="scientific">Komagataella pastoris</name>
    <name type="common">Yeast</name>
    <name type="synonym">Pichia pastoris</name>
    <dbReference type="NCBI Taxonomy" id="4922"/>
    <lineage>
        <taxon>Eukaryota</taxon>
        <taxon>Fungi</taxon>
        <taxon>Dikarya</taxon>
        <taxon>Ascomycota</taxon>
        <taxon>Saccharomycotina</taxon>
        <taxon>Pichiomycetes</taxon>
        <taxon>Pichiales</taxon>
        <taxon>Pichiaceae</taxon>
        <taxon>Komagataella</taxon>
    </lineage>
</organism>
<evidence type="ECO:0000256" key="5">
    <source>
        <dbReference type="ARBA" id="ARBA00022801"/>
    </source>
</evidence>
<evidence type="ECO:0000259" key="13">
    <source>
        <dbReference type="PROSITE" id="PS51164"/>
    </source>
</evidence>
<comment type="similarity">
    <text evidence="2">Belongs to the glycosyl hydrolase 45 (cellulase K) family.</text>
</comment>
<dbReference type="GO" id="GO:0008810">
    <property type="term" value="F:cellulase activity"/>
    <property type="evidence" value="ECO:0007669"/>
    <property type="project" value="UniProtKB-EC"/>
</dbReference>
<feature type="active site" description="Nucleophile" evidence="10">
    <location>
        <position position="486"/>
    </location>
</feature>
<keyword evidence="5" id="KW-0378">Hydrolase</keyword>
<sequence length="682" mass="71273">MSTLALLAALLSLQNLALAAEAEIASLYNQCGGENWEGATQCASGAYCQSQNPYYYQCVATSFGYYTNTSISSTATYPSSSITVSPTSSVVPTGLVSPLYGQCGGQNWNGATSCAKGSYCKYLNNYYFQCVPEADGNPAEISTFYENGETIVTAIEAPTWAQCGGHGYYGPSKCQVGTSCRELNAWYYQCIPDDHTEASTTTLDPTSSFVSTTSLSTLPASSETTIIIPTSIAVEKVPLWGQCGGIGYTGSTICDQGSCIYLNDWYYQCLISDQGATTSTSLSITSSSESSTSESSSVGPTSIAIETVPLWGQCGGIGYTGSTICDQGSCIYLNDWYYQCLIRDEGTTSSTSLTVTSTSESSTLEPSTPESSSLESSTSESSTSESSSADPTPTAVADVPLWGQCGGIGYTGSTTCSQGTCVYLNDWYFQCVPEEITFSSTSSSSSSSTSSSTGSSSIPTSTSSSGDFETIPGGFSGTGRTTRYWDCCKPSCSWPGKSSSVTGPVRSCGVSGSVLDPNTQSGCIGGEAFTCDEQQPWSINDDLAYGFAAASLAGGSEDSSCCTCMKLTFTSSSIAGKTMIVQLTNTGSDLGSNHFDIALPGGGLGIFTEGCSSQFGSGYQWGNQYGGISSLAECDNLPSELQPGCQFRFGWFENADNPSVEFEQVSCPPEITSITGCARTDE</sequence>
<feature type="compositionally biased region" description="Low complexity" evidence="11">
    <location>
        <begin position="439"/>
        <end position="465"/>
    </location>
</feature>
<dbReference type="PROSITE" id="PS01140">
    <property type="entry name" value="GLYCOSYL_HYDROL_F45"/>
    <property type="match status" value="1"/>
</dbReference>
<dbReference type="InterPro" id="IPR000334">
    <property type="entry name" value="Glyco_hydro_45"/>
</dbReference>
<dbReference type="GO" id="GO:0005576">
    <property type="term" value="C:extracellular region"/>
    <property type="evidence" value="ECO:0007669"/>
    <property type="project" value="InterPro"/>
</dbReference>
<keyword evidence="6" id="KW-0136">Cellulose degradation</keyword>
<gene>
    <name evidence="14" type="ORF">ATY40_BA7504680</name>
</gene>
<evidence type="ECO:0000313" key="14">
    <source>
        <dbReference type="EMBL" id="ANZ77964.1"/>
    </source>
</evidence>
<evidence type="ECO:0000256" key="8">
    <source>
        <dbReference type="ARBA" id="ARBA00023295"/>
    </source>
</evidence>
<evidence type="ECO:0000256" key="9">
    <source>
        <dbReference type="ARBA" id="ARBA00023326"/>
    </source>
</evidence>
<feature type="domain" description="CBM1" evidence="13">
    <location>
        <begin position="397"/>
        <end position="432"/>
    </location>
</feature>
<dbReference type="PROSITE" id="PS51164">
    <property type="entry name" value="CBM1_2"/>
    <property type="match status" value="6"/>
</dbReference>
<keyword evidence="4 12" id="KW-0732">Signal</keyword>
<dbReference type="EC" id="3.2.1.4" evidence="3 10"/>
<feature type="region of interest" description="Disordered" evidence="11">
    <location>
        <begin position="439"/>
        <end position="472"/>
    </location>
</feature>
<feature type="chain" id="PRO_5008539494" description="Cellulase" evidence="12">
    <location>
        <begin position="20"/>
        <end position="682"/>
    </location>
</feature>
<dbReference type="AlphaFoldDB" id="A0A1B2JIU6"/>
<dbReference type="PROSITE" id="PS00562">
    <property type="entry name" value="CBM1_1"/>
    <property type="match status" value="5"/>
</dbReference>
<feature type="region of interest" description="Disordered" evidence="11">
    <location>
        <begin position="351"/>
        <end position="394"/>
    </location>
</feature>
<evidence type="ECO:0000256" key="10">
    <source>
        <dbReference type="PROSITE-ProRule" id="PRU10069"/>
    </source>
</evidence>
<dbReference type="GO" id="GO:0030248">
    <property type="term" value="F:cellulose binding"/>
    <property type="evidence" value="ECO:0007669"/>
    <property type="project" value="InterPro"/>
</dbReference>
<dbReference type="SUPFAM" id="SSF57180">
    <property type="entry name" value="Cellulose-binding domain"/>
    <property type="match status" value="6"/>
</dbReference>
<dbReference type="PANTHER" id="PTHR39730">
    <property type="entry name" value="ENDOGLUCANASE 1"/>
    <property type="match status" value="1"/>
</dbReference>
<feature type="domain" description="CBM1" evidence="13">
    <location>
        <begin position="23"/>
        <end position="59"/>
    </location>
</feature>
<evidence type="ECO:0000256" key="6">
    <source>
        <dbReference type="ARBA" id="ARBA00023001"/>
    </source>
</evidence>
<evidence type="ECO:0000256" key="4">
    <source>
        <dbReference type="ARBA" id="ARBA00022729"/>
    </source>
</evidence>
<dbReference type="OrthoDB" id="3978949at2759"/>
<accession>A0A1B2JIU6</accession>
<comment type="catalytic activity">
    <reaction evidence="1 10">
        <text>Endohydrolysis of (1-&gt;4)-beta-D-glucosidic linkages in cellulose, lichenin and cereal beta-D-glucans.</text>
        <dbReference type="EC" id="3.2.1.4"/>
    </reaction>
</comment>
<evidence type="ECO:0000313" key="15">
    <source>
        <dbReference type="Proteomes" id="UP000094565"/>
    </source>
</evidence>
<feature type="signal peptide" evidence="12">
    <location>
        <begin position="1"/>
        <end position="19"/>
    </location>
</feature>
<name>A0A1B2JIU6_PICPA</name>
<evidence type="ECO:0000256" key="1">
    <source>
        <dbReference type="ARBA" id="ARBA00000966"/>
    </source>
</evidence>
<feature type="domain" description="CBM1" evidence="13">
    <location>
        <begin position="306"/>
        <end position="341"/>
    </location>
</feature>
<feature type="domain" description="CBM1" evidence="13">
    <location>
        <begin position="95"/>
        <end position="131"/>
    </location>
</feature>
<feature type="compositionally biased region" description="Low complexity" evidence="11">
    <location>
        <begin position="351"/>
        <end position="388"/>
    </location>
</feature>
<dbReference type="EMBL" id="CP014587">
    <property type="protein sequence ID" value="ANZ77964.1"/>
    <property type="molecule type" value="Genomic_DNA"/>
</dbReference>
<protein>
    <recommendedName>
        <fullName evidence="3 10">Cellulase</fullName>
        <ecNumber evidence="3 10">3.2.1.4</ecNumber>
    </recommendedName>
</protein>
<proteinExistence type="inferred from homology"/>
<dbReference type="InterPro" id="IPR000254">
    <property type="entry name" value="CBD"/>
</dbReference>